<evidence type="ECO:0000259" key="1">
    <source>
        <dbReference type="PROSITE" id="PS51819"/>
    </source>
</evidence>
<dbReference type="Gene3D" id="3.10.180.10">
    <property type="entry name" value="2,3-Dihydroxybiphenyl 1,2-Dioxygenase, domain 1"/>
    <property type="match status" value="2"/>
</dbReference>
<dbReference type="InterPro" id="IPR037523">
    <property type="entry name" value="VOC_core"/>
</dbReference>
<sequence>MLSCYFAPIHLQLVHNTKGVSDLSFHTSPAAFVEMIRLGVSDLTHSVQFYQDVLGFQASVHDNGTADLTAGGRTLVILEEGYTRPSEAREGLFHVAFLLPDRPSLGAFLTHLVQHRFPVQGASDHGVSEAIYLQDPDGNGIEVYRDRPATEWTWSSGRVHMTTEPLDAEAVAAQARAWNALPDETIIGHVHLQTSSLPAAKAFYETAFGMREVTSIGDHASFLSTASYHHHIALNTWSGPRIQKRQRGETGLLEMQFSLPGDAAWKSLQSAAPGMTDPLGVKLSATAYSS</sequence>
<proteinExistence type="predicted"/>
<comment type="caution">
    <text evidence="2">The sequence shown here is derived from an EMBL/GenBank/DDBJ whole genome shotgun (WGS) entry which is preliminary data.</text>
</comment>
<gene>
    <name evidence="2" type="ORF">C6I21_06590</name>
</gene>
<dbReference type="SUPFAM" id="SSF54593">
    <property type="entry name" value="Glyoxalase/Bleomycin resistance protein/Dihydroxybiphenyl dioxygenase"/>
    <property type="match status" value="2"/>
</dbReference>
<name>A0A2P6MI53_ALKUR</name>
<dbReference type="Proteomes" id="UP000243650">
    <property type="component" value="Unassembled WGS sequence"/>
</dbReference>
<dbReference type="AlphaFoldDB" id="A0A2P6MI53"/>
<keyword evidence="3" id="KW-1185">Reference proteome</keyword>
<evidence type="ECO:0000313" key="2">
    <source>
        <dbReference type="EMBL" id="PRO65966.1"/>
    </source>
</evidence>
<protein>
    <submittedName>
        <fullName evidence="2">Glyoxalase</fullName>
    </submittedName>
</protein>
<dbReference type="PANTHER" id="PTHR43279:SF1">
    <property type="entry name" value="CATECHOL-2,3-DIOXYGENASE"/>
    <property type="match status" value="1"/>
</dbReference>
<dbReference type="PANTHER" id="PTHR43279">
    <property type="entry name" value="CATECHOL-2,3-DIOXYGENASE"/>
    <property type="match status" value="1"/>
</dbReference>
<dbReference type="Pfam" id="PF00903">
    <property type="entry name" value="Glyoxalase"/>
    <property type="match status" value="2"/>
</dbReference>
<dbReference type="InterPro" id="IPR029068">
    <property type="entry name" value="Glyas_Bleomycin-R_OHBP_Dase"/>
</dbReference>
<accession>A0A2P6MI53</accession>
<evidence type="ECO:0000313" key="3">
    <source>
        <dbReference type="Proteomes" id="UP000243650"/>
    </source>
</evidence>
<dbReference type="InterPro" id="IPR004360">
    <property type="entry name" value="Glyas_Fos-R_dOase_dom"/>
</dbReference>
<dbReference type="PROSITE" id="PS51819">
    <property type="entry name" value="VOC"/>
    <property type="match status" value="1"/>
</dbReference>
<feature type="domain" description="VOC" evidence="1">
    <location>
        <begin position="32"/>
        <end position="146"/>
    </location>
</feature>
<dbReference type="OrthoDB" id="9792626at2"/>
<organism evidence="2 3">
    <name type="scientific">Alkalicoccus urumqiensis</name>
    <name type="common">Bacillus urumqiensis</name>
    <dbReference type="NCBI Taxonomy" id="1548213"/>
    <lineage>
        <taxon>Bacteria</taxon>
        <taxon>Bacillati</taxon>
        <taxon>Bacillota</taxon>
        <taxon>Bacilli</taxon>
        <taxon>Bacillales</taxon>
        <taxon>Bacillaceae</taxon>
        <taxon>Alkalicoccus</taxon>
    </lineage>
</organism>
<reference evidence="2 3" key="1">
    <citation type="submission" date="2018-03" db="EMBL/GenBank/DDBJ databases">
        <title>Bacillus urumqiensis sp. nov., a moderately haloalkaliphilic bacterium isolated from a salt lake.</title>
        <authorList>
            <person name="Zhao B."/>
            <person name="Liao Z."/>
        </authorList>
    </citation>
    <scope>NUCLEOTIDE SEQUENCE [LARGE SCALE GENOMIC DNA]</scope>
    <source>
        <strain evidence="2 3">BZ-SZ-XJ18</strain>
    </source>
</reference>
<dbReference type="EMBL" id="PVNS01000005">
    <property type="protein sequence ID" value="PRO65966.1"/>
    <property type="molecule type" value="Genomic_DNA"/>
</dbReference>